<evidence type="ECO:0000256" key="2">
    <source>
        <dbReference type="ARBA" id="ARBA00022475"/>
    </source>
</evidence>
<dbReference type="GO" id="GO:0016324">
    <property type="term" value="C:apical plasma membrane"/>
    <property type="evidence" value="ECO:0007669"/>
    <property type="project" value="TreeGrafter"/>
</dbReference>
<evidence type="ECO:0000259" key="5">
    <source>
        <dbReference type="PROSITE" id="PS50106"/>
    </source>
</evidence>
<evidence type="ECO:0000256" key="3">
    <source>
        <dbReference type="ARBA" id="ARBA00022737"/>
    </source>
</evidence>
<gene>
    <name evidence="6" type="primary">PDZK1_0</name>
    <name evidence="6" type="ORF">EYF80_055872</name>
</gene>
<dbReference type="PANTHER" id="PTHR14191">
    <property type="entry name" value="PDZ DOMAIN CONTAINING PROTEIN"/>
    <property type="match status" value="1"/>
</dbReference>
<dbReference type="SMART" id="SM00228">
    <property type="entry name" value="PDZ"/>
    <property type="match status" value="3"/>
</dbReference>
<feature type="region of interest" description="Disordered" evidence="4">
    <location>
        <begin position="380"/>
        <end position="403"/>
    </location>
</feature>
<accession>A0A4Z2EYJ9</accession>
<dbReference type="Proteomes" id="UP000314294">
    <property type="component" value="Unassembled WGS sequence"/>
</dbReference>
<keyword evidence="7" id="KW-1185">Reference proteome</keyword>
<evidence type="ECO:0000256" key="4">
    <source>
        <dbReference type="SAM" id="MobiDB-lite"/>
    </source>
</evidence>
<dbReference type="OrthoDB" id="10009200at2759"/>
<reference evidence="6 7" key="1">
    <citation type="submission" date="2019-03" db="EMBL/GenBank/DDBJ databases">
        <title>First draft genome of Liparis tanakae, snailfish: a comprehensive survey of snailfish specific genes.</title>
        <authorList>
            <person name="Kim W."/>
            <person name="Song I."/>
            <person name="Jeong J.-H."/>
            <person name="Kim D."/>
            <person name="Kim S."/>
            <person name="Ryu S."/>
            <person name="Song J.Y."/>
            <person name="Lee S.K."/>
        </authorList>
    </citation>
    <scope>NUCLEOTIDE SEQUENCE [LARGE SCALE GENOMIC DNA]</scope>
    <source>
        <tissue evidence="6">Muscle</tissue>
    </source>
</reference>
<sequence>MDPPRFTFNPKEGIDNPALVVGDDPEPPGLLGPRLCHLKRLEGQSFGFVLRADRAGLEVRDVEPWSPAQRGGLRNHDLVLEANEQFVHNEDLSRVVRRIQSCGLQLLLLVLRRDEYQEAVAMGLDLQVLARSSKGPGWSRPRLVHVGQHPERGLGMSVASLEGHLTPLHGPLLIVMEVLTWWLVSSGSRGRFTVDPVAGGPAEEAGVLAGDRLIWINGVPASTLTQSTLNRTVKLAGASVTVLVIDREGESCSARRGTPVLPVVAECRGLPHAARTMRLVKGHDGYGFLLRQERMAGSKKTVHVLREVDAGSPAEATGMQDGDLLLAVNGAPVEDLDHDAIVLEIRRSGDRVVLTAMSTPGRDFYRQLDISPLLFYEYPDERNQNQNQGEPSETCRSRISREL</sequence>
<evidence type="ECO:0000256" key="1">
    <source>
        <dbReference type="ARBA" id="ARBA00004236"/>
    </source>
</evidence>
<dbReference type="GO" id="GO:0043495">
    <property type="term" value="F:protein-membrane adaptor activity"/>
    <property type="evidence" value="ECO:0007669"/>
    <property type="project" value="TreeGrafter"/>
</dbReference>
<dbReference type="PROSITE" id="PS50106">
    <property type="entry name" value="PDZ"/>
    <property type="match status" value="3"/>
</dbReference>
<keyword evidence="2" id="KW-0472">Membrane</keyword>
<feature type="compositionally biased region" description="Basic and acidic residues" evidence="4">
    <location>
        <begin position="393"/>
        <end position="403"/>
    </location>
</feature>
<feature type="domain" description="PDZ" evidence="5">
    <location>
        <begin position="276"/>
        <end position="360"/>
    </location>
</feature>
<dbReference type="InterPro" id="IPR036034">
    <property type="entry name" value="PDZ_sf"/>
</dbReference>
<dbReference type="SUPFAM" id="SSF50156">
    <property type="entry name" value="PDZ domain-like"/>
    <property type="match status" value="3"/>
</dbReference>
<evidence type="ECO:0000313" key="7">
    <source>
        <dbReference type="Proteomes" id="UP000314294"/>
    </source>
</evidence>
<dbReference type="Gene3D" id="2.30.42.10">
    <property type="match status" value="3"/>
</dbReference>
<dbReference type="GO" id="GO:0072659">
    <property type="term" value="P:protein localization to plasma membrane"/>
    <property type="evidence" value="ECO:0007669"/>
    <property type="project" value="TreeGrafter"/>
</dbReference>
<comment type="caution">
    <text evidence="6">The sequence shown here is derived from an EMBL/GenBank/DDBJ whole genome shotgun (WGS) entry which is preliminary data.</text>
</comment>
<feature type="domain" description="PDZ" evidence="5">
    <location>
        <begin position="35"/>
        <end position="114"/>
    </location>
</feature>
<keyword evidence="3" id="KW-0677">Repeat</keyword>
<proteinExistence type="predicted"/>
<dbReference type="GO" id="GO:0005102">
    <property type="term" value="F:signaling receptor binding"/>
    <property type="evidence" value="ECO:0007669"/>
    <property type="project" value="TreeGrafter"/>
</dbReference>
<dbReference type="Pfam" id="PF00595">
    <property type="entry name" value="PDZ"/>
    <property type="match status" value="2"/>
</dbReference>
<protein>
    <submittedName>
        <fullName evidence="6">Na(+)/H(+) exchange regulatory cofactor NHE-RF3</fullName>
    </submittedName>
</protein>
<dbReference type="PANTHER" id="PTHR14191:SF20">
    <property type="entry name" value="NA(+)_H(+) EXCHANGE REGULATORY COFACTOR NHE-RF4"/>
    <property type="match status" value="1"/>
</dbReference>
<dbReference type="AlphaFoldDB" id="A0A4Z2EYJ9"/>
<dbReference type="InterPro" id="IPR041489">
    <property type="entry name" value="PDZ_6"/>
</dbReference>
<name>A0A4Z2EYJ9_9TELE</name>
<dbReference type="EMBL" id="SRLO01002076">
    <property type="protein sequence ID" value="TNN33965.1"/>
    <property type="molecule type" value="Genomic_DNA"/>
</dbReference>
<organism evidence="6 7">
    <name type="scientific">Liparis tanakae</name>
    <name type="common">Tanaka's snailfish</name>
    <dbReference type="NCBI Taxonomy" id="230148"/>
    <lineage>
        <taxon>Eukaryota</taxon>
        <taxon>Metazoa</taxon>
        <taxon>Chordata</taxon>
        <taxon>Craniata</taxon>
        <taxon>Vertebrata</taxon>
        <taxon>Euteleostomi</taxon>
        <taxon>Actinopterygii</taxon>
        <taxon>Neopterygii</taxon>
        <taxon>Teleostei</taxon>
        <taxon>Neoteleostei</taxon>
        <taxon>Acanthomorphata</taxon>
        <taxon>Eupercaria</taxon>
        <taxon>Perciformes</taxon>
        <taxon>Cottioidei</taxon>
        <taxon>Cottales</taxon>
        <taxon>Liparidae</taxon>
        <taxon>Liparis</taxon>
    </lineage>
</organism>
<comment type="subcellular location">
    <subcellularLocation>
        <location evidence="1">Cell membrane</location>
    </subcellularLocation>
</comment>
<feature type="domain" description="PDZ" evidence="5">
    <location>
        <begin position="143"/>
        <end position="248"/>
    </location>
</feature>
<keyword evidence="2" id="KW-1003">Cell membrane</keyword>
<dbReference type="InterPro" id="IPR051067">
    <property type="entry name" value="NHER"/>
</dbReference>
<evidence type="ECO:0000313" key="6">
    <source>
        <dbReference type="EMBL" id="TNN33965.1"/>
    </source>
</evidence>
<dbReference type="CDD" id="cd06768">
    <property type="entry name" value="PDZ_NHERF-like"/>
    <property type="match status" value="1"/>
</dbReference>
<dbReference type="Pfam" id="PF17820">
    <property type="entry name" value="PDZ_6"/>
    <property type="match status" value="1"/>
</dbReference>
<dbReference type="InterPro" id="IPR001478">
    <property type="entry name" value="PDZ"/>
</dbReference>